<dbReference type="Pfam" id="PF02931">
    <property type="entry name" value="Neur_chan_LBD"/>
    <property type="match status" value="1"/>
</dbReference>
<feature type="transmembrane region" description="Helical" evidence="5">
    <location>
        <begin position="231"/>
        <end position="253"/>
    </location>
</feature>
<dbReference type="InterPro" id="IPR006202">
    <property type="entry name" value="Neur_chan_lig-bd"/>
</dbReference>
<keyword evidence="9" id="KW-1185">Reference proteome</keyword>
<evidence type="ECO:0000259" key="6">
    <source>
        <dbReference type="Pfam" id="PF02931"/>
    </source>
</evidence>
<gene>
    <name evidence="8" type="ORF">RRG08_011521</name>
</gene>
<evidence type="ECO:0000313" key="8">
    <source>
        <dbReference type="EMBL" id="KAK3791727.1"/>
    </source>
</evidence>
<dbReference type="InterPro" id="IPR006201">
    <property type="entry name" value="Neur_channel"/>
</dbReference>
<evidence type="ECO:0000256" key="5">
    <source>
        <dbReference type="SAM" id="Phobius"/>
    </source>
</evidence>
<evidence type="ECO:0000256" key="1">
    <source>
        <dbReference type="ARBA" id="ARBA00004141"/>
    </source>
</evidence>
<comment type="caution">
    <text evidence="8">The sequence shown here is derived from an EMBL/GenBank/DDBJ whole genome shotgun (WGS) entry which is preliminary data.</text>
</comment>
<dbReference type="Proteomes" id="UP001283361">
    <property type="component" value="Unassembled WGS sequence"/>
</dbReference>
<feature type="transmembrane region" description="Helical" evidence="5">
    <location>
        <begin position="290"/>
        <end position="310"/>
    </location>
</feature>
<dbReference type="GO" id="GO:0004888">
    <property type="term" value="F:transmembrane signaling receptor activity"/>
    <property type="evidence" value="ECO:0007669"/>
    <property type="project" value="InterPro"/>
</dbReference>
<name>A0AAE1AS37_9GAST</name>
<organism evidence="8 9">
    <name type="scientific">Elysia crispata</name>
    <name type="common">lettuce slug</name>
    <dbReference type="NCBI Taxonomy" id="231223"/>
    <lineage>
        <taxon>Eukaryota</taxon>
        <taxon>Metazoa</taxon>
        <taxon>Spiralia</taxon>
        <taxon>Lophotrochozoa</taxon>
        <taxon>Mollusca</taxon>
        <taxon>Gastropoda</taxon>
        <taxon>Heterobranchia</taxon>
        <taxon>Euthyneura</taxon>
        <taxon>Panpulmonata</taxon>
        <taxon>Sacoglossa</taxon>
        <taxon>Placobranchoidea</taxon>
        <taxon>Plakobranchidae</taxon>
        <taxon>Elysia</taxon>
    </lineage>
</organism>
<evidence type="ECO:0000256" key="3">
    <source>
        <dbReference type="ARBA" id="ARBA00022989"/>
    </source>
</evidence>
<evidence type="ECO:0000256" key="2">
    <source>
        <dbReference type="ARBA" id="ARBA00022692"/>
    </source>
</evidence>
<dbReference type="SUPFAM" id="SSF90112">
    <property type="entry name" value="Neurotransmitter-gated ion-channel transmembrane pore"/>
    <property type="match status" value="1"/>
</dbReference>
<dbReference type="FunFam" id="2.70.170.10:FF:000028">
    <property type="entry name" value="AcetylCholine Receptor"/>
    <property type="match status" value="1"/>
</dbReference>
<dbReference type="CDD" id="cd19051">
    <property type="entry name" value="LGIC_TM_cation"/>
    <property type="match status" value="1"/>
</dbReference>
<dbReference type="PRINTS" id="PR00252">
    <property type="entry name" value="NRIONCHANNEL"/>
</dbReference>
<dbReference type="InterPro" id="IPR038050">
    <property type="entry name" value="Neuro_actylchol_rec"/>
</dbReference>
<keyword evidence="2 5" id="KW-0812">Transmembrane</keyword>
<evidence type="ECO:0000256" key="4">
    <source>
        <dbReference type="ARBA" id="ARBA00023136"/>
    </source>
</evidence>
<protein>
    <submittedName>
        <fullName evidence="8">Uncharacterized protein</fullName>
    </submittedName>
</protein>
<dbReference type="Gene3D" id="2.70.170.10">
    <property type="entry name" value="Neurotransmitter-gated ion-channel ligand-binding domain"/>
    <property type="match status" value="1"/>
</dbReference>
<feature type="domain" description="Neurotransmitter-gated ion-channel transmembrane" evidence="7">
    <location>
        <begin position="234"/>
        <end position="325"/>
    </location>
</feature>
<feature type="transmembrane region" description="Helical" evidence="5">
    <location>
        <begin position="259"/>
        <end position="278"/>
    </location>
</feature>
<dbReference type="EMBL" id="JAWDGP010001431">
    <property type="protein sequence ID" value="KAK3791727.1"/>
    <property type="molecule type" value="Genomic_DNA"/>
</dbReference>
<keyword evidence="4 5" id="KW-0472">Membrane</keyword>
<sequence>MHLSGYNYLVFACLVVASEQWSISNETALRASLLSGYNNLVRSSETPEVYMYFQMCSIDAIDIKEQIFKTSGWWFMTFVNDSRLVWDSASNDNIQVVQMYEDAIWKPSIVVSNSIKDLSAIDEDTIPARVNYEGSVTWQPPGILSMSCEMDSTFFPFDRQTCRLVVTSFGYSLNEVSIRTDEGVIMNYYAENGDWAIKGMTHERSIYYDGGYPFSKVTFSVSVKRRSIFHWINIIIPILINSFLCCFVFLLPADSGEKMGYSLTCLLAFVVLLTLLAADMPTSAKYTSLLEIYITLSLGFSALTVFLSQLNLHIHFRDDEVHPVEGKILRLTKFAMYLVGDKHLKAASSKSTLNIFR</sequence>
<dbReference type="GO" id="GO:0016020">
    <property type="term" value="C:membrane"/>
    <property type="evidence" value="ECO:0007669"/>
    <property type="project" value="UniProtKB-SubCell"/>
</dbReference>
<proteinExistence type="predicted"/>
<reference evidence="8" key="1">
    <citation type="journal article" date="2023" name="G3 (Bethesda)">
        <title>A reference genome for the long-term kleptoplast-retaining sea slug Elysia crispata morphotype clarki.</title>
        <authorList>
            <person name="Eastman K.E."/>
            <person name="Pendleton A.L."/>
            <person name="Shaikh M.A."/>
            <person name="Suttiyut T."/>
            <person name="Ogas R."/>
            <person name="Tomko P."/>
            <person name="Gavelis G."/>
            <person name="Widhalm J.R."/>
            <person name="Wisecaver J.H."/>
        </authorList>
    </citation>
    <scope>NUCLEOTIDE SEQUENCE</scope>
    <source>
        <strain evidence="8">ECLA1</strain>
    </source>
</reference>
<dbReference type="AlphaFoldDB" id="A0AAE1AS37"/>
<dbReference type="InterPro" id="IPR036719">
    <property type="entry name" value="Neuro-gated_channel_TM_sf"/>
</dbReference>
<dbReference type="GO" id="GO:0005230">
    <property type="term" value="F:extracellular ligand-gated monoatomic ion channel activity"/>
    <property type="evidence" value="ECO:0007669"/>
    <property type="project" value="InterPro"/>
</dbReference>
<dbReference type="PANTHER" id="PTHR18945">
    <property type="entry name" value="NEUROTRANSMITTER GATED ION CHANNEL"/>
    <property type="match status" value="1"/>
</dbReference>
<dbReference type="CDD" id="cd18989">
    <property type="entry name" value="LGIC_ECD_cation"/>
    <property type="match status" value="1"/>
</dbReference>
<feature type="domain" description="Neurotransmitter-gated ion-channel ligand-binding" evidence="6">
    <location>
        <begin position="27"/>
        <end position="226"/>
    </location>
</feature>
<dbReference type="InterPro" id="IPR036734">
    <property type="entry name" value="Neur_chan_lig-bd_sf"/>
</dbReference>
<dbReference type="SUPFAM" id="SSF63712">
    <property type="entry name" value="Nicotinic receptor ligand binding domain-like"/>
    <property type="match status" value="1"/>
</dbReference>
<evidence type="ECO:0000259" key="7">
    <source>
        <dbReference type="Pfam" id="PF02932"/>
    </source>
</evidence>
<dbReference type="Pfam" id="PF02932">
    <property type="entry name" value="Neur_chan_memb"/>
    <property type="match status" value="1"/>
</dbReference>
<accession>A0AAE1AS37</accession>
<dbReference type="Gene3D" id="1.20.58.390">
    <property type="entry name" value="Neurotransmitter-gated ion-channel transmembrane domain"/>
    <property type="match status" value="1"/>
</dbReference>
<dbReference type="InterPro" id="IPR006029">
    <property type="entry name" value="Neurotrans-gated_channel_TM"/>
</dbReference>
<evidence type="ECO:0000313" key="9">
    <source>
        <dbReference type="Proteomes" id="UP001283361"/>
    </source>
</evidence>
<keyword evidence="3 5" id="KW-1133">Transmembrane helix</keyword>
<comment type="subcellular location">
    <subcellularLocation>
        <location evidence="1">Membrane</location>
        <topology evidence="1">Multi-pass membrane protein</topology>
    </subcellularLocation>
</comment>